<comment type="caution">
    <text evidence="2">The sequence shown here is derived from an EMBL/GenBank/DDBJ whole genome shotgun (WGS) entry which is preliminary data.</text>
</comment>
<dbReference type="EMBL" id="QUSY01000539">
    <property type="protein sequence ID" value="RHY28722.1"/>
    <property type="molecule type" value="Genomic_DNA"/>
</dbReference>
<keyword evidence="3" id="KW-1185">Reference proteome</keyword>
<accession>A0A3R6VW00</accession>
<evidence type="ECO:0000256" key="1">
    <source>
        <dbReference type="SAM" id="MobiDB-lite"/>
    </source>
</evidence>
<protein>
    <recommendedName>
        <fullName evidence="4">PH domain-containing protein</fullName>
    </recommendedName>
</protein>
<evidence type="ECO:0000313" key="3">
    <source>
        <dbReference type="Proteomes" id="UP000285060"/>
    </source>
</evidence>
<sequence>MSDVDAGTEAVAHDKDNEPYEVLYEGMVKRKSGAGRTLYVSLHRALVTSTRRSRKPCLLRIYADGVVVDLGVQREYALLDVAEWQIDRKKIKDATLTDAGLRVDCRGDEDRVVTLWLVLPSDQERHKWKVFLMAALHPNSKEGQRVRQLVAQPLKKKTPGVAMKSTRALLAPASPAPNHASGWQKFTSDDGQEYYYNAVRANPSSRVSKFKALLHVHSVDLTSSSCGCFVQITQESRWTLLGAGPLPRSKSGSKARLDQTGDRRPRSSKKRADGTRRKKADDTQPRPVVEASSSGSDDVSKPDDRAIKPTVEDVVDPAFARLET</sequence>
<dbReference type="Proteomes" id="UP000285060">
    <property type="component" value="Unassembled WGS sequence"/>
</dbReference>
<name>A0A3R6VW00_9STRA</name>
<gene>
    <name evidence="2" type="ORF">DYB32_010570</name>
</gene>
<organism evidence="2 3">
    <name type="scientific">Aphanomyces invadans</name>
    <dbReference type="NCBI Taxonomy" id="157072"/>
    <lineage>
        <taxon>Eukaryota</taxon>
        <taxon>Sar</taxon>
        <taxon>Stramenopiles</taxon>
        <taxon>Oomycota</taxon>
        <taxon>Saprolegniomycetes</taxon>
        <taxon>Saprolegniales</taxon>
        <taxon>Verrucalvaceae</taxon>
        <taxon>Aphanomyces</taxon>
    </lineage>
</organism>
<dbReference type="VEuPathDB" id="FungiDB:H310_12651"/>
<feature type="non-terminal residue" evidence="2">
    <location>
        <position position="324"/>
    </location>
</feature>
<dbReference type="AlphaFoldDB" id="A0A3R6VW00"/>
<reference evidence="2 3" key="1">
    <citation type="submission" date="2018-08" db="EMBL/GenBank/DDBJ databases">
        <title>Aphanomyces genome sequencing and annotation.</title>
        <authorList>
            <person name="Minardi D."/>
            <person name="Oidtmann B."/>
            <person name="Van Der Giezen M."/>
            <person name="Studholme D.J."/>
        </authorList>
    </citation>
    <scope>NUCLEOTIDE SEQUENCE [LARGE SCALE GENOMIC DNA]</scope>
    <source>
        <strain evidence="2 3">NJM0002</strain>
    </source>
</reference>
<feature type="compositionally biased region" description="Basic and acidic residues" evidence="1">
    <location>
        <begin position="255"/>
        <end position="284"/>
    </location>
</feature>
<evidence type="ECO:0000313" key="2">
    <source>
        <dbReference type="EMBL" id="RHY28722.1"/>
    </source>
</evidence>
<proteinExistence type="predicted"/>
<feature type="compositionally biased region" description="Basic and acidic residues" evidence="1">
    <location>
        <begin position="298"/>
        <end position="311"/>
    </location>
</feature>
<evidence type="ECO:0008006" key="4">
    <source>
        <dbReference type="Google" id="ProtNLM"/>
    </source>
</evidence>
<feature type="region of interest" description="Disordered" evidence="1">
    <location>
        <begin position="242"/>
        <end position="324"/>
    </location>
</feature>